<dbReference type="AlphaFoldDB" id="A0A3S4HT79"/>
<feature type="domain" description="Bacterial Ig-like" evidence="1">
    <location>
        <begin position="13"/>
        <end position="69"/>
    </location>
</feature>
<gene>
    <name evidence="2" type="ORF">NCTC6754_01076</name>
</gene>
<dbReference type="Proteomes" id="UP000269208">
    <property type="component" value="Chromosome"/>
</dbReference>
<sequence length="74" mass="8423">MKHVHSFILRYRRTLNSVQLSLDGGINWVNATLTSDGVWEYIWPTDLVENTYTLTVKATDVAGKHGDGNAQFYH</sequence>
<accession>A0A3S4HT79</accession>
<name>A0A3S4HT79_SALET</name>
<dbReference type="InterPro" id="IPR014756">
    <property type="entry name" value="Ig_E-set"/>
</dbReference>
<evidence type="ECO:0000259" key="1">
    <source>
        <dbReference type="Pfam" id="PF19077"/>
    </source>
</evidence>
<dbReference type="EMBL" id="LR134190">
    <property type="protein sequence ID" value="VEB51373.1"/>
    <property type="molecule type" value="Genomic_DNA"/>
</dbReference>
<dbReference type="InterPro" id="IPR013783">
    <property type="entry name" value="Ig-like_fold"/>
</dbReference>
<dbReference type="InterPro" id="IPR044016">
    <property type="entry name" value="Big_13"/>
</dbReference>
<dbReference type="Pfam" id="PF19077">
    <property type="entry name" value="Big_13"/>
    <property type="match status" value="1"/>
</dbReference>
<dbReference type="Gene3D" id="2.60.40.10">
    <property type="entry name" value="Immunoglobulins"/>
    <property type="match status" value="1"/>
</dbReference>
<organism evidence="2 3">
    <name type="scientific">Salmonella enterica I</name>
    <dbReference type="NCBI Taxonomy" id="59201"/>
    <lineage>
        <taxon>Bacteria</taxon>
        <taxon>Pseudomonadati</taxon>
        <taxon>Pseudomonadota</taxon>
        <taxon>Gammaproteobacteria</taxon>
        <taxon>Enterobacterales</taxon>
        <taxon>Enterobacteriaceae</taxon>
        <taxon>Salmonella</taxon>
    </lineage>
</organism>
<evidence type="ECO:0000313" key="3">
    <source>
        <dbReference type="Proteomes" id="UP000269208"/>
    </source>
</evidence>
<proteinExistence type="predicted"/>
<reference evidence="2 3" key="1">
    <citation type="submission" date="2018-12" db="EMBL/GenBank/DDBJ databases">
        <authorList>
            <consortium name="Pathogen Informatics"/>
        </authorList>
    </citation>
    <scope>NUCLEOTIDE SEQUENCE [LARGE SCALE GENOMIC DNA]</scope>
    <source>
        <strain evidence="2 3">NCTC6754</strain>
    </source>
</reference>
<dbReference type="SUPFAM" id="SSF81296">
    <property type="entry name" value="E set domains"/>
    <property type="match status" value="1"/>
</dbReference>
<evidence type="ECO:0000313" key="2">
    <source>
        <dbReference type="EMBL" id="VEB51373.1"/>
    </source>
</evidence>
<protein>
    <submittedName>
        <fullName evidence="2">Large repetitive protein</fullName>
    </submittedName>
</protein>